<evidence type="ECO:0000256" key="11">
    <source>
        <dbReference type="RuleBase" id="RU362060"/>
    </source>
</evidence>
<keyword evidence="8 11" id="KW-0560">Oxidoreductase</keyword>
<evidence type="ECO:0000259" key="12">
    <source>
        <dbReference type="PROSITE" id="PS50873"/>
    </source>
</evidence>
<evidence type="ECO:0000313" key="14">
    <source>
        <dbReference type="Proteomes" id="UP001642487"/>
    </source>
</evidence>
<feature type="signal peptide" evidence="11">
    <location>
        <begin position="1"/>
        <end position="22"/>
    </location>
</feature>
<feature type="chain" id="PRO_5044978186" description="Peroxidase" evidence="11">
    <location>
        <begin position="23"/>
        <end position="329"/>
    </location>
</feature>
<keyword evidence="14" id="KW-1185">Reference proteome</keyword>
<name>A0ABP0Y142_9ROSI</name>
<comment type="similarity">
    <text evidence="11">Belongs to the peroxidase family. Classical plant (class III) peroxidase subfamily.</text>
</comment>
<evidence type="ECO:0000256" key="3">
    <source>
        <dbReference type="ARBA" id="ARBA00006873"/>
    </source>
</evidence>
<comment type="subcellular location">
    <subcellularLocation>
        <location evidence="11">Secreted</location>
    </subcellularLocation>
</comment>
<comment type="function">
    <text evidence="2">Removal of H(2)O(2), oxidation of toxic reductants, biosynthesis and degradation of lignin, suberization, auxin catabolism, response to environmental stresses such as wounding, pathogen attack and oxidative stress. These functions might be dependent on each isozyme/isoform in each plant tissue.</text>
</comment>
<dbReference type="InterPro" id="IPR033905">
    <property type="entry name" value="Secretory_peroxidase"/>
</dbReference>
<sequence length="329" mass="35968">MASLKFLAIVVVAALMLSPSHAQLSPFFYAQSCPKLPFLVLNVVARALQTDDRAAAKLIRLHFHDCFVNGCDGSVLLVDVPGVIDSELNGPPNQGIQGMNIVDNIKATVESACPGVVSCADILAISAQISVFLSGGPMWAVPMGRRDSRIANRTGTSNLPGPSESLDGLKAKFGVHGLDSTDLVALSGAHTFGRSRCLFFSDRFNNFNNTDRPDPTLNPAYRERLRRQCTSQQTRVNFDPITPTRFDKAYYTNLVSLRGLLQSDQELFSTPRADTTAIVRTFAANQPAFFKQFVKSMIKMGNLKPPPGIASEVRLDCKRVNRARAYDVM</sequence>
<dbReference type="EC" id="1.11.1.7" evidence="4 11"/>
<dbReference type="PANTHER" id="PTHR31388:SF147">
    <property type="entry name" value="PEROXIDASE 58"/>
    <property type="match status" value="1"/>
</dbReference>
<keyword evidence="11" id="KW-0964">Secreted</keyword>
<keyword evidence="11" id="KW-0106">Calcium</keyword>
<dbReference type="PROSITE" id="PS50873">
    <property type="entry name" value="PEROXIDASE_4"/>
    <property type="match status" value="1"/>
</dbReference>
<evidence type="ECO:0000256" key="8">
    <source>
        <dbReference type="ARBA" id="ARBA00023002"/>
    </source>
</evidence>
<reference evidence="13 14" key="1">
    <citation type="submission" date="2024-03" db="EMBL/GenBank/DDBJ databases">
        <authorList>
            <person name="Gkanogiannis A."/>
            <person name="Becerra Lopez-Lavalle L."/>
        </authorList>
    </citation>
    <scope>NUCLEOTIDE SEQUENCE [LARGE SCALE GENOMIC DNA]</scope>
</reference>
<dbReference type="Gene3D" id="1.10.520.10">
    <property type="match status" value="1"/>
</dbReference>
<evidence type="ECO:0000256" key="5">
    <source>
        <dbReference type="ARBA" id="ARBA00022559"/>
    </source>
</evidence>
<keyword evidence="7 11" id="KW-0479">Metal-binding</keyword>
<keyword evidence="5 11" id="KW-0575">Peroxidase</keyword>
<dbReference type="SUPFAM" id="SSF48113">
    <property type="entry name" value="Heme-dependent peroxidases"/>
    <property type="match status" value="1"/>
</dbReference>
<keyword evidence="11" id="KW-0732">Signal</keyword>
<dbReference type="InterPro" id="IPR002016">
    <property type="entry name" value="Haem_peroxidase"/>
</dbReference>
<dbReference type="InterPro" id="IPR019793">
    <property type="entry name" value="Peroxidases_heam-ligand_BS"/>
</dbReference>
<dbReference type="PRINTS" id="PR00458">
    <property type="entry name" value="PEROXIDASE"/>
</dbReference>
<keyword evidence="10" id="KW-1015">Disulfide bond</keyword>
<keyword evidence="11" id="KW-0376">Hydrogen peroxide</keyword>
<organism evidence="13 14">
    <name type="scientific">Citrullus colocynthis</name>
    <name type="common">colocynth</name>
    <dbReference type="NCBI Taxonomy" id="252529"/>
    <lineage>
        <taxon>Eukaryota</taxon>
        <taxon>Viridiplantae</taxon>
        <taxon>Streptophyta</taxon>
        <taxon>Embryophyta</taxon>
        <taxon>Tracheophyta</taxon>
        <taxon>Spermatophyta</taxon>
        <taxon>Magnoliopsida</taxon>
        <taxon>eudicotyledons</taxon>
        <taxon>Gunneridae</taxon>
        <taxon>Pentapetalae</taxon>
        <taxon>rosids</taxon>
        <taxon>fabids</taxon>
        <taxon>Cucurbitales</taxon>
        <taxon>Cucurbitaceae</taxon>
        <taxon>Benincaseae</taxon>
        <taxon>Citrullus</taxon>
    </lineage>
</organism>
<evidence type="ECO:0000256" key="7">
    <source>
        <dbReference type="ARBA" id="ARBA00022723"/>
    </source>
</evidence>
<keyword evidence="6 11" id="KW-0349">Heme</keyword>
<comment type="similarity">
    <text evidence="3">Belongs to the peroxidase family. Ascorbate peroxidase subfamily.</text>
</comment>
<evidence type="ECO:0000256" key="2">
    <source>
        <dbReference type="ARBA" id="ARBA00002322"/>
    </source>
</evidence>
<comment type="cofactor">
    <cofactor evidence="11">
        <name>heme b</name>
        <dbReference type="ChEBI" id="CHEBI:60344"/>
    </cofactor>
    <text evidence="11">Binds 1 heme b (iron(II)-protoporphyrin IX) group per subunit.</text>
</comment>
<comment type="catalytic activity">
    <reaction evidence="1 11">
        <text>2 a phenolic donor + H2O2 = 2 a phenolic radical donor + 2 H2O</text>
        <dbReference type="Rhea" id="RHEA:56136"/>
        <dbReference type="ChEBI" id="CHEBI:15377"/>
        <dbReference type="ChEBI" id="CHEBI:16240"/>
        <dbReference type="ChEBI" id="CHEBI:139520"/>
        <dbReference type="ChEBI" id="CHEBI:139521"/>
        <dbReference type="EC" id="1.11.1.7"/>
    </reaction>
</comment>
<keyword evidence="9 11" id="KW-0408">Iron</keyword>
<dbReference type="InterPro" id="IPR010255">
    <property type="entry name" value="Haem_peroxidase_sf"/>
</dbReference>
<gene>
    <name evidence="13" type="ORF">CITCOLO1_LOCUS5885</name>
</gene>
<comment type="cofactor">
    <cofactor evidence="11">
        <name>Ca(2+)</name>
        <dbReference type="ChEBI" id="CHEBI:29108"/>
    </cofactor>
    <text evidence="11">Binds 2 calcium ions per subunit.</text>
</comment>
<dbReference type="Pfam" id="PF00141">
    <property type="entry name" value="peroxidase"/>
    <property type="match status" value="1"/>
</dbReference>
<protein>
    <recommendedName>
        <fullName evidence="4 11">Peroxidase</fullName>
        <ecNumber evidence="4 11">1.11.1.7</ecNumber>
    </recommendedName>
</protein>
<dbReference type="InterPro" id="IPR000823">
    <property type="entry name" value="Peroxidase_pln"/>
</dbReference>
<accession>A0ABP0Y142</accession>
<evidence type="ECO:0000256" key="1">
    <source>
        <dbReference type="ARBA" id="ARBA00000189"/>
    </source>
</evidence>
<dbReference type="PROSITE" id="PS00436">
    <property type="entry name" value="PEROXIDASE_2"/>
    <property type="match status" value="1"/>
</dbReference>
<dbReference type="InterPro" id="IPR019794">
    <property type="entry name" value="Peroxidases_AS"/>
</dbReference>
<dbReference type="EMBL" id="OZ021736">
    <property type="protein sequence ID" value="CAK9314143.1"/>
    <property type="molecule type" value="Genomic_DNA"/>
</dbReference>
<evidence type="ECO:0000256" key="4">
    <source>
        <dbReference type="ARBA" id="ARBA00012313"/>
    </source>
</evidence>
<dbReference type="Proteomes" id="UP001642487">
    <property type="component" value="Chromosome 2"/>
</dbReference>
<feature type="domain" description="Plant heme peroxidase family profile" evidence="12">
    <location>
        <begin position="23"/>
        <end position="321"/>
    </location>
</feature>
<dbReference type="PANTHER" id="PTHR31388">
    <property type="entry name" value="PEROXIDASE 72-RELATED"/>
    <property type="match status" value="1"/>
</dbReference>
<evidence type="ECO:0000313" key="13">
    <source>
        <dbReference type="EMBL" id="CAK9314143.1"/>
    </source>
</evidence>
<evidence type="ECO:0000256" key="10">
    <source>
        <dbReference type="ARBA" id="ARBA00023157"/>
    </source>
</evidence>
<evidence type="ECO:0000256" key="9">
    <source>
        <dbReference type="ARBA" id="ARBA00023004"/>
    </source>
</evidence>
<dbReference type="CDD" id="cd00693">
    <property type="entry name" value="secretory_peroxidase"/>
    <property type="match status" value="1"/>
</dbReference>
<dbReference type="PROSITE" id="PS00435">
    <property type="entry name" value="PEROXIDASE_1"/>
    <property type="match status" value="1"/>
</dbReference>
<proteinExistence type="inferred from homology"/>
<dbReference type="PRINTS" id="PR00461">
    <property type="entry name" value="PLPEROXIDASE"/>
</dbReference>
<dbReference type="Gene3D" id="1.10.420.10">
    <property type="entry name" value="Peroxidase, domain 2"/>
    <property type="match status" value="1"/>
</dbReference>
<evidence type="ECO:0000256" key="6">
    <source>
        <dbReference type="ARBA" id="ARBA00022617"/>
    </source>
</evidence>